<dbReference type="OrthoDB" id="7950977at2"/>
<organism evidence="1 2">
    <name type="scientific">Olivibacter domesticus</name>
    <name type="common">Pseudosphingobacterium domesticum</name>
    <dbReference type="NCBI Taxonomy" id="407022"/>
    <lineage>
        <taxon>Bacteria</taxon>
        <taxon>Pseudomonadati</taxon>
        <taxon>Bacteroidota</taxon>
        <taxon>Sphingobacteriia</taxon>
        <taxon>Sphingobacteriales</taxon>
        <taxon>Sphingobacteriaceae</taxon>
        <taxon>Olivibacter</taxon>
    </lineage>
</organism>
<accession>A0A1H7Y5G7</accession>
<gene>
    <name evidence="1" type="ORF">SAMN05661044_05106</name>
</gene>
<reference evidence="2" key="1">
    <citation type="submission" date="2016-10" db="EMBL/GenBank/DDBJ databases">
        <authorList>
            <person name="Varghese N."/>
            <person name="Submissions S."/>
        </authorList>
    </citation>
    <scope>NUCLEOTIDE SEQUENCE [LARGE SCALE GENOMIC DNA]</scope>
    <source>
        <strain evidence="2">DSM 18733</strain>
    </source>
</reference>
<dbReference type="EMBL" id="FOAF01000012">
    <property type="protein sequence ID" value="SEM41165.1"/>
    <property type="molecule type" value="Genomic_DNA"/>
</dbReference>
<dbReference type="AlphaFoldDB" id="A0A1H7Y5G7"/>
<evidence type="ECO:0008006" key="3">
    <source>
        <dbReference type="Google" id="ProtNLM"/>
    </source>
</evidence>
<dbReference type="Gene3D" id="1.10.150.20">
    <property type="entry name" value="5' to 3' exonuclease, C-terminal subdomain"/>
    <property type="match status" value="1"/>
</dbReference>
<dbReference type="NCBIfam" id="NF005841">
    <property type="entry name" value="PRK07758.1"/>
    <property type="match status" value="1"/>
</dbReference>
<sequence length="98" mass="10893">MINEKKTLRICSNGHQYYKSSDCPVCPVCEQENRPKEGFLATISAPAKRALEQKGIVTLQQLATFSENEILKLHGMGPSTLPKLRVAMQEAGLSFKKD</sequence>
<keyword evidence="2" id="KW-1185">Reference proteome</keyword>
<evidence type="ECO:0000313" key="1">
    <source>
        <dbReference type="EMBL" id="SEM41165.1"/>
    </source>
</evidence>
<name>A0A1H7Y5G7_OLID1</name>
<protein>
    <recommendedName>
        <fullName evidence="3">RNA polymerase, alpha chain C terminal domain</fullName>
    </recommendedName>
</protein>
<dbReference type="SUPFAM" id="SSF47789">
    <property type="entry name" value="C-terminal domain of RNA polymerase alpha subunit"/>
    <property type="match status" value="1"/>
</dbReference>
<dbReference type="RefSeq" id="WP_093331359.1">
    <property type="nucleotide sequence ID" value="NZ_FOAF01000012.1"/>
</dbReference>
<evidence type="ECO:0000313" key="2">
    <source>
        <dbReference type="Proteomes" id="UP000199421"/>
    </source>
</evidence>
<proteinExistence type="predicted"/>
<dbReference type="Proteomes" id="UP000199421">
    <property type="component" value="Unassembled WGS sequence"/>
</dbReference>
<dbReference type="STRING" id="407022.SAMN05661044_05106"/>